<comment type="similarity">
    <text evidence="1">Belongs to the thioesterase family.</text>
</comment>
<evidence type="ECO:0000256" key="2">
    <source>
        <dbReference type="ARBA" id="ARBA00022801"/>
    </source>
</evidence>
<gene>
    <name evidence="4" type="ORF">GCM10010302_40980</name>
</gene>
<evidence type="ECO:0000313" key="4">
    <source>
        <dbReference type="EMBL" id="GAA0298120.1"/>
    </source>
</evidence>
<dbReference type="Pfam" id="PF00975">
    <property type="entry name" value="Thioesterase"/>
    <property type="match status" value="1"/>
</dbReference>
<protein>
    <submittedName>
        <fullName evidence="4">Alpha/beta fold hydrolase</fullName>
    </submittedName>
</protein>
<proteinExistence type="inferred from homology"/>
<dbReference type="InterPro" id="IPR001031">
    <property type="entry name" value="Thioesterase"/>
</dbReference>
<evidence type="ECO:0000256" key="1">
    <source>
        <dbReference type="ARBA" id="ARBA00007169"/>
    </source>
</evidence>
<feature type="domain" description="Thioesterase TesA-like" evidence="3">
    <location>
        <begin position="26"/>
        <end position="215"/>
    </location>
</feature>
<dbReference type="EMBL" id="BAAABV010000018">
    <property type="protein sequence ID" value="GAA0298120.1"/>
    <property type="molecule type" value="Genomic_DNA"/>
</dbReference>
<organism evidence="4 5">
    <name type="scientific">Streptomyces polychromogenes</name>
    <dbReference type="NCBI Taxonomy" id="67342"/>
    <lineage>
        <taxon>Bacteria</taxon>
        <taxon>Bacillati</taxon>
        <taxon>Actinomycetota</taxon>
        <taxon>Actinomycetes</taxon>
        <taxon>Kitasatosporales</taxon>
        <taxon>Streptomycetaceae</taxon>
        <taxon>Streptomyces</taxon>
    </lineage>
</organism>
<dbReference type="GO" id="GO:0016787">
    <property type="term" value="F:hydrolase activity"/>
    <property type="evidence" value="ECO:0007669"/>
    <property type="project" value="UniProtKB-KW"/>
</dbReference>
<dbReference type="PANTHER" id="PTHR11487:SF0">
    <property type="entry name" value="S-ACYL FATTY ACID SYNTHASE THIOESTERASE, MEDIUM CHAIN"/>
    <property type="match status" value="1"/>
</dbReference>
<evidence type="ECO:0000259" key="3">
    <source>
        <dbReference type="SMART" id="SM00824"/>
    </source>
</evidence>
<keyword evidence="5" id="KW-1185">Reference proteome</keyword>
<keyword evidence="2 4" id="KW-0378">Hydrolase</keyword>
<dbReference type="RefSeq" id="WP_344161366.1">
    <property type="nucleotide sequence ID" value="NZ_BAAABV010000018.1"/>
</dbReference>
<dbReference type="InterPro" id="IPR029058">
    <property type="entry name" value="AB_hydrolase_fold"/>
</dbReference>
<dbReference type="PANTHER" id="PTHR11487">
    <property type="entry name" value="THIOESTERASE"/>
    <property type="match status" value="1"/>
</dbReference>
<sequence length="258" mass="27730">MADPRELRDLWLRQYHPAPGDGPALVCFPYAGGAAGYYRPLSEALSPGVRVLSLQYPGRQDRRSEPVRTDLHALADEIAGVLSSCVEGPLVFFGHSMGSTLAYETARRLEAGPDGERVLGLVVSGRRGPATVRHETVHLRDDAGLIEEVVRLDSSSAALLADPDIAEMVLPVLRGDYTAVETYAYRPGARLRCPVSVLTADADPQVTAAEAEAWADATDGAFRLRTFTGGHFYLNARRDAVTAALAEDLAAFTPSARV</sequence>
<accession>A0ABP3F5X8</accession>
<dbReference type="InterPro" id="IPR012223">
    <property type="entry name" value="TEII"/>
</dbReference>
<dbReference type="Gene3D" id="3.40.50.1820">
    <property type="entry name" value="alpha/beta hydrolase"/>
    <property type="match status" value="1"/>
</dbReference>
<reference evidence="5" key="1">
    <citation type="journal article" date="2019" name="Int. J. Syst. Evol. Microbiol.">
        <title>The Global Catalogue of Microorganisms (GCM) 10K type strain sequencing project: providing services to taxonomists for standard genome sequencing and annotation.</title>
        <authorList>
            <consortium name="The Broad Institute Genomics Platform"/>
            <consortium name="The Broad Institute Genome Sequencing Center for Infectious Disease"/>
            <person name="Wu L."/>
            <person name="Ma J."/>
        </authorList>
    </citation>
    <scope>NUCLEOTIDE SEQUENCE [LARGE SCALE GENOMIC DNA]</scope>
    <source>
        <strain evidence="5">JCM 4505</strain>
    </source>
</reference>
<dbReference type="SUPFAM" id="SSF53474">
    <property type="entry name" value="alpha/beta-Hydrolases"/>
    <property type="match status" value="1"/>
</dbReference>
<name>A0ABP3F5X8_9ACTN</name>
<comment type="caution">
    <text evidence="4">The sequence shown here is derived from an EMBL/GenBank/DDBJ whole genome shotgun (WGS) entry which is preliminary data.</text>
</comment>
<dbReference type="InterPro" id="IPR020802">
    <property type="entry name" value="TesA-like"/>
</dbReference>
<dbReference type="Proteomes" id="UP001501867">
    <property type="component" value="Unassembled WGS sequence"/>
</dbReference>
<dbReference type="SMART" id="SM00824">
    <property type="entry name" value="PKS_TE"/>
    <property type="match status" value="1"/>
</dbReference>
<evidence type="ECO:0000313" key="5">
    <source>
        <dbReference type="Proteomes" id="UP001501867"/>
    </source>
</evidence>